<keyword evidence="2" id="KW-1133">Transmembrane helix</keyword>
<name>A0A7W6IFG8_9HYPH</name>
<keyword evidence="4" id="KW-1185">Reference proteome</keyword>
<proteinExistence type="predicted"/>
<keyword evidence="2" id="KW-0812">Transmembrane</keyword>
<evidence type="ECO:0000313" key="3">
    <source>
        <dbReference type="EMBL" id="MBB4039899.1"/>
    </source>
</evidence>
<dbReference type="EMBL" id="JACIDC010000004">
    <property type="protein sequence ID" value="MBB4039899.1"/>
    <property type="molecule type" value="Genomic_DNA"/>
</dbReference>
<dbReference type="Proteomes" id="UP000519439">
    <property type="component" value="Unassembled WGS sequence"/>
</dbReference>
<keyword evidence="2" id="KW-0472">Membrane</keyword>
<feature type="transmembrane region" description="Helical" evidence="2">
    <location>
        <begin position="32"/>
        <end position="51"/>
    </location>
</feature>
<accession>A0A7W6IFG8</accession>
<evidence type="ECO:0000256" key="2">
    <source>
        <dbReference type="SAM" id="Phobius"/>
    </source>
</evidence>
<feature type="region of interest" description="Disordered" evidence="1">
    <location>
        <begin position="1"/>
        <end position="24"/>
    </location>
</feature>
<evidence type="ECO:0000256" key="1">
    <source>
        <dbReference type="SAM" id="MobiDB-lite"/>
    </source>
</evidence>
<gene>
    <name evidence="3" type="ORF">GGR34_001546</name>
</gene>
<dbReference type="RefSeq" id="WP_051435126.1">
    <property type="nucleotide sequence ID" value="NZ_JACIDC010000004.1"/>
</dbReference>
<reference evidence="3 4" key="1">
    <citation type="submission" date="2020-08" db="EMBL/GenBank/DDBJ databases">
        <title>Genomic Encyclopedia of Type Strains, Phase IV (KMG-IV): sequencing the most valuable type-strain genomes for metagenomic binning, comparative biology and taxonomic classification.</title>
        <authorList>
            <person name="Goeker M."/>
        </authorList>
    </citation>
    <scope>NUCLEOTIDE SEQUENCE [LARGE SCALE GENOMIC DNA]</scope>
    <source>
        <strain evidence="3 4">DSM 15743</strain>
    </source>
</reference>
<comment type="caution">
    <text evidence="3">The sequence shown here is derived from an EMBL/GenBank/DDBJ whole genome shotgun (WGS) entry which is preliminary data.</text>
</comment>
<organism evidence="3 4">
    <name type="scientific">Microvirga flocculans</name>
    <dbReference type="NCBI Taxonomy" id="217168"/>
    <lineage>
        <taxon>Bacteria</taxon>
        <taxon>Pseudomonadati</taxon>
        <taxon>Pseudomonadota</taxon>
        <taxon>Alphaproteobacteria</taxon>
        <taxon>Hyphomicrobiales</taxon>
        <taxon>Methylobacteriaceae</taxon>
        <taxon>Microvirga</taxon>
    </lineage>
</organism>
<feature type="transmembrane region" description="Helical" evidence="2">
    <location>
        <begin position="57"/>
        <end position="76"/>
    </location>
</feature>
<feature type="compositionally biased region" description="Basic and acidic residues" evidence="1">
    <location>
        <begin position="8"/>
        <end position="24"/>
    </location>
</feature>
<sequence length="112" mass="12467">MTTLNPRDWPRLPDWLDPHEGRRSPQEANREVLERFCMSVAFCLCFAAIAPTHLMPFVFAGLLFLAGIASVSLAVLRGDQPLVSHLTAWDEAAFLFTASLGLRLWLGPFPAD</sequence>
<protein>
    <submittedName>
        <fullName evidence="3">Uncharacterized protein</fullName>
    </submittedName>
</protein>
<dbReference type="AlphaFoldDB" id="A0A7W6IFG8"/>
<evidence type="ECO:0000313" key="4">
    <source>
        <dbReference type="Proteomes" id="UP000519439"/>
    </source>
</evidence>